<dbReference type="STRING" id="1867952.MTBPR1_160042"/>
<evidence type="ECO:0000313" key="4">
    <source>
        <dbReference type="EMBL" id="SCA56051.1"/>
    </source>
</evidence>
<protein>
    <recommendedName>
        <fullName evidence="3">(S)-2-haloacid dehalogenase</fullName>
        <ecNumber evidence="3">3.8.1.2</ecNumber>
    </recommendedName>
    <alternativeName>
        <fullName evidence="3">2-haloalkanoic acid dehalogenase</fullName>
    </alternativeName>
    <alternativeName>
        <fullName evidence="3">Halocarboxylic acid halidohydrolase</fullName>
    </alternativeName>
    <alternativeName>
        <fullName evidence="3">L-2-haloacid dehalogenase</fullName>
    </alternativeName>
</protein>
<keyword evidence="2 3" id="KW-0378">Hydrolase</keyword>
<dbReference type="SUPFAM" id="SSF56784">
    <property type="entry name" value="HAD-like"/>
    <property type="match status" value="1"/>
</dbReference>
<dbReference type="AlphaFoldDB" id="A0A1C3RFL6"/>
<proteinExistence type="inferred from homology"/>
<dbReference type="Pfam" id="PF00702">
    <property type="entry name" value="Hydrolase"/>
    <property type="match status" value="1"/>
</dbReference>
<evidence type="ECO:0000256" key="2">
    <source>
        <dbReference type="ARBA" id="ARBA00022801"/>
    </source>
</evidence>
<gene>
    <name evidence="4" type="primary">dehII</name>
    <name evidence="4" type="ORF">MTBPR1_160042</name>
</gene>
<dbReference type="SFLD" id="SFLDG01129">
    <property type="entry name" value="C1.5:_HAD__Beta-PGM__Phosphata"/>
    <property type="match status" value="1"/>
</dbReference>
<organism evidence="4 5">
    <name type="scientific">Candidatus Terasakiella magnetica</name>
    <dbReference type="NCBI Taxonomy" id="1867952"/>
    <lineage>
        <taxon>Bacteria</taxon>
        <taxon>Pseudomonadati</taxon>
        <taxon>Pseudomonadota</taxon>
        <taxon>Alphaproteobacteria</taxon>
        <taxon>Rhodospirillales</taxon>
        <taxon>Terasakiellaceae</taxon>
        <taxon>Terasakiella</taxon>
    </lineage>
</organism>
<evidence type="ECO:0000256" key="3">
    <source>
        <dbReference type="RuleBase" id="RU368077"/>
    </source>
</evidence>
<dbReference type="InterPro" id="IPR006328">
    <property type="entry name" value="2-HAD"/>
</dbReference>
<evidence type="ECO:0000313" key="5">
    <source>
        <dbReference type="Proteomes" id="UP000231658"/>
    </source>
</evidence>
<dbReference type="InterPro" id="IPR036412">
    <property type="entry name" value="HAD-like_sf"/>
</dbReference>
<dbReference type="NCBIfam" id="TIGR01428">
    <property type="entry name" value="HAD_type_II"/>
    <property type="match status" value="1"/>
</dbReference>
<dbReference type="InterPro" id="IPR023214">
    <property type="entry name" value="HAD_sf"/>
</dbReference>
<dbReference type="Proteomes" id="UP000231658">
    <property type="component" value="Unassembled WGS sequence"/>
</dbReference>
<dbReference type="InterPro" id="IPR006439">
    <property type="entry name" value="HAD-SF_hydro_IA"/>
</dbReference>
<dbReference type="PANTHER" id="PTHR43316">
    <property type="entry name" value="HYDROLASE, HALOACID DELAHOGENASE-RELATED"/>
    <property type="match status" value="1"/>
</dbReference>
<comment type="similarity">
    <text evidence="1 3">Belongs to the HAD-like hydrolase superfamily. S-2-haloalkanoic acid dehalogenase family.</text>
</comment>
<dbReference type="InterPro" id="IPR023198">
    <property type="entry name" value="PGP-like_dom2"/>
</dbReference>
<dbReference type="CDD" id="cd02588">
    <property type="entry name" value="HAD_L2-DEX"/>
    <property type="match status" value="1"/>
</dbReference>
<comment type="catalytic activity">
    <reaction evidence="3">
        <text>an (S)-2-haloacid + H2O = a (2R)-2-hydroxycarboxylate + a halide anion + H(+)</text>
        <dbReference type="Rhea" id="RHEA:11192"/>
        <dbReference type="ChEBI" id="CHEBI:15377"/>
        <dbReference type="ChEBI" id="CHEBI:15378"/>
        <dbReference type="ChEBI" id="CHEBI:16042"/>
        <dbReference type="ChEBI" id="CHEBI:58314"/>
        <dbReference type="ChEBI" id="CHEBI:137405"/>
        <dbReference type="EC" id="3.8.1.2"/>
    </reaction>
</comment>
<dbReference type="InterPro" id="IPR051540">
    <property type="entry name" value="S-2-haloacid_dehalogenase"/>
</dbReference>
<dbReference type="NCBIfam" id="TIGR01493">
    <property type="entry name" value="HAD-SF-IA-v2"/>
    <property type="match status" value="1"/>
</dbReference>
<dbReference type="Gene3D" id="3.40.50.1000">
    <property type="entry name" value="HAD superfamily/HAD-like"/>
    <property type="match status" value="1"/>
</dbReference>
<dbReference type="GO" id="GO:0018784">
    <property type="term" value="F:(S)-2-haloacid dehalogenase activity"/>
    <property type="evidence" value="ECO:0007669"/>
    <property type="project" value="UniProtKB-UniRule"/>
</dbReference>
<evidence type="ECO:0000256" key="1">
    <source>
        <dbReference type="ARBA" id="ARBA00008106"/>
    </source>
</evidence>
<dbReference type="RefSeq" id="WP_069186737.1">
    <property type="nucleotide sequence ID" value="NZ_FLYE01000008.1"/>
</dbReference>
<name>A0A1C3RFL6_9PROT</name>
<dbReference type="SFLD" id="SFLDS00003">
    <property type="entry name" value="Haloacid_Dehalogenase"/>
    <property type="match status" value="1"/>
</dbReference>
<dbReference type="OrthoDB" id="7989657at2"/>
<accession>A0A1C3RFL6</accession>
<dbReference type="Gene3D" id="1.10.150.240">
    <property type="entry name" value="Putative phosphatase, domain 2"/>
    <property type="match status" value="1"/>
</dbReference>
<dbReference type="PANTHER" id="PTHR43316:SF3">
    <property type="entry name" value="HALOACID DEHALOGENASE, TYPE II (AFU_ORTHOLOGUE AFUA_2G07750)-RELATED"/>
    <property type="match status" value="1"/>
</dbReference>
<dbReference type="EMBL" id="FLYE01000008">
    <property type="protein sequence ID" value="SCA56051.1"/>
    <property type="molecule type" value="Genomic_DNA"/>
</dbReference>
<reference evidence="4 5" key="1">
    <citation type="submission" date="2016-07" db="EMBL/GenBank/DDBJ databases">
        <authorList>
            <person name="Lefevre C.T."/>
        </authorList>
    </citation>
    <scope>NUCLEOTIDE SEQUENCE [LARGE SCALE GENOMIC DNA]</scope>
    <source>
        <strain evidence="4">PR1</strain>
    </source>
</reference>
<dbReference type="EC" id="3.8.1.2" evidence="3"/>
<keyword evidence="5" id="KW-1185">Reference proteome</keyword>
<sequence length="230" mass="25656">MACDTILFDINETVLDLSSLKPRFEKVFKDNSIMPIWFTILLHNSTVCSLTKVNTEFATLAGIALDNIAARRGISLSGEQRTDILSGFASLQPHSDIIPALKTLRSNGYRTVAFSNSSIELVTNQIKNAGLNDYFDRIISVEESGSFKPDAKVYIYGAEKLERPLEDLRLVATHDWDTHGAITTGMKAAYIDRTGVPYNPLFKRPDVFGTDMREIVEQFMAEDAKNNEAL</sequence>
<comment type="function">
    <text evidence="3">Catalyzes the hydrolytic dehalogenation of small (S)-2-haloalkanoic acids to yield the corresponding (R)-2-hydroxyalkanoic acids.</text>
</comment>